<proteinExistence type="predicted"/>
<dbReference type="InterPro" id="IPR019239">
    <property type="entry name" value="VapB_antitoxin"/>
</dbReference>
<dbReference type="AlphaFoldDB" id="A0A484HB84"/>
<evidence type="ECO:0000313" key="1">
    <source>
        <dbReference type="EMBL" id="VEN72533.1"/>
    </source>
</evidence>
<dbReference type="Pfam" id="PF09957">
    <property type="entry name" value="VapB_antitoxin"/>
    <property type="match status" value="1"/>
</dbReference>
<organism evidence="1">
    <name type="scientific">uncultured Desulfobacteraceae bacterium</name>
    <dbReference type="NCBI Taxonomy" id="218296"/>
    <lineage>
        <taxon>Bacteria</taxon>
        <taxon>Pseudomonadati</taxon>
        <taxon>Thermodesulfobacteriota</taxon>
        <taxon>Desulfobacteria</taxon>
        <taxon>Desulfobacterales</taxon>
        <taxon>Desulfobacteraceae</taxon>
        <taxon>environmental samples</taxon>
    </lineage>
</organism>
<sequence>MRMKRTHVALDEKLVNDCIKATGIKTQRALIDHALRELLRHERRSGLLELKGGIRWDGNLDDWRRGRGL</sequence>
<name>A0A484HB84_9BACT</name>
<reference evidence="1" key="1">
    <citation type="submission" date="2019-01" db="EMBL/GenBank/DDBJ databases">
        <authorList>
            <consortium name="Genoscope - CEA"/>
            <person name="William W."/>
        </authorList>
    </citation>
    <scope>NUCLEOTIDE SEQUENCE</scope>
    <source>
        <strain evidence="1">CR-1</strain>
    </source>
</reference>
<evidence type="ECO:0008006" key="2">
    <source>
        <dbReference type="Google" id="ProtNLM"/>
    </source>
</evidence>
<protein>
    <recommendedName>
        <fullName evidence="2">Antitoxin VapB11</fullName>
    </recommendedName>
</protein>
<accession>A0A484HB84</accession>
<gene>
    <name evidence="1" type="ORF">EPICR_10032</name>
</gene>
<dbReference type="EMBL" id="CAACVI010000001">
    <property type="protein sequence ID" value="VEN72533.1"/>
    <property type="molecule type" value="Genomic_DNA"/>
</dbReference>